<proteinExistence type="inferred from homology"/>
<accession>A0A7S1CBF3</accession>
<evidence type="ECO:0000313" key="5">
    <source>
        <dbReference type="EMBL" id="CAD8914728.1"/>
    </source>
</evidence>
<dbReference type="PANTHER" id="PTHR15069">
    <property type="entry name" value="PROTEASOME ASSEMBLY CHAPERONE 1"/>
    <property type="match status" value="1"/>
</dbReference>
<dbReference type="AlphaFoldDB" id="A0A7S1CBF3"/>
<dbReference type="GO" id="GO:0070628">
    <property type="term" value="F:proteasome binding"/>
    <property type="evidence" value="ECO:0007669"/>
    <property type="project" value="TreeGrafter"/>
</dbReference>
<name>A0A7S1CBF3_9STRA</name>
<dbReference type="GO" id="GO:0080129">
    <property type="term" value="P:proteasome core complex assembly"/>
    <property type="evidence" value="ECO:0007669"/>
    <property type="project" value="TreeGrafter"/>
</dbReference>
<evidence type="ECO:0000256" key="3">
    <source>
        <dbReference type="ARBA" id="ARBA00023186"/>
    </source>
</evidence>
<sequence>MAFIGDEVDPVSASRNCDTSDDEDTAREDARPAPKVTWTDGAADGRRDCDVLLVGVSGAGAMFLRAAYPGAKAVGSMSAASDAAKRVPKKASTTGQTDNSCELLSVGGSGRVLAFACQCDVPAERATAVATALLAAVRPARVAVLDVVKLAYAVLSGGDADGGAGGSRGALRLLATSAVDAAAVASVRPLESPNLVTGLTAALLTECQIDKVPAAAFLSVLGHHLEVESLSAFAGAAATLRGWSADAAIDDGGAEGDDLFSRLVAAARDAERSEARTVGGMFM</sequence>
<feature type="region of interest" description="Disordered" evidence="4">
    <location>
        <begin position="1"/>
        <end position="41"/>
    </location>
</feature>
<organism evidence="5">
    <name type="scientific">Bicosoecida sp. CB-2014</name>
    <dbReference type="NCBI Taxonomy" id="1486930"/>
    <lineage>
        <taxon>Eukaryota</taxon>
        <taxon>Sar</taxon>
        <taxon>Stramenopiles</taxon>
        <taxon>Bigyra</taxon>
        <taxon>Opalozoa</taxon>
        <taxon>Bicosoecida</taxon>
    </lineage>
</organism>
<evidence type="ECO:0000256" key="2">
    <source>
        <dbReference type="ARBA" id="ARBA00019180"/>
    </source>
</evidence>
<protein>
    <recommendedName>
        <fullName evidence="2">Proteasome assembly chaperone 1</fullName>
    </recommendedName>
</protein>
<reference evidence="5" key="1">
    <citation type="submission" date="2021-01" db="EMBL/GenBank/DDBJ databases">
        <authorList>
            <person name="Corre E."/>
            <person name="Pelletier E."/>
            <person name="Niang G."/>
            <person name="Scheremetjew M."/>
            <person name="Finn R."/>
            <person name="Kale V."/>
            <person name="Holt S."/>
            <person name="Cochrane G."/>
            <person name="Meng A."/>
            <person name="Brown T."/>
            <person name="Cohen L."/>
        </authorList>
    </citation>
    <scope>NUCLEOTIDE SEQUENCE</scope>
    <source>
        <strain evidence="5">Ms1</strain>
    </source>
</reference>
<dbReference type="GO" id="GO:0005783">
    <property type="term" value="C:endoplasmic reticulum"/>
    <property type="evidence" value="ECO:0007669"/>
    <property type="project" value="InterPro"/>
</dbReference>
<dbReference type="EMBL" id="HBFS01011558">
    <property type="protein sequence ID" value="CAD8914728.1"/>
    <property type="molecule type" value="Transcribed_RNA"/>
</dbReference>
<keyword evidence="3" id="KW-0143">Chaperone</keyword>
<evidence type="ECO:0000256" key="1">
    <source>
        <dbReference type="ARBA" id="ARBA00005261"/>
    </source>
</evidence>
<evidence type="ECO:0000256" key="4">
    <source>
        <dbReference type="SAM" id="MobiDB-lite"/>
    </source>
</evidence>
<dbReference type="PANTHER" id="PTHR15069:SF1">
    <property type="entry name" value="PROTEASOME ASSEMBLY CHAPERONE 1"/>
    <property type="match status" value="1"/>
</dbReference>
<dbReference type="Pfam" id="PF16094">
    <property type="entry name" value="PAC1"/>
    <property type="match status" value="1"/>
</dbReference>
<comment type="similarity">
    <text evidence="1">Belongs to the PSMG1 family.</text>
</comment>
<dbReference type="InterPro" id="IPR016565">
    <property type="entry name" value="Proteasome_assmbl_chp_1"/>
</dbReference>
<gene>
    <name evidence="5" type="ORF">BSP0115_LOCUS7981</name>
</gene>